<dbReference type="AlphaFoldDB" id="A0A4R6QJN5"/>
<dbReference type="EMBL" id="SNXS01000007">
    <property type="protein sequence ID" value="TDP62591.1"/>
    <property type="molecule type" value="Genomic_DNA"/>
</dbReference>
<evidence type="ECO:0000313" key="2">
    <source>
        <dbReference type="EMBL" id="TDP62591.1"/>
    </source>
</evidence>
<dbReference type="OrthoDB" id="9816539at2"/>
<gene>
    <name evidence="2" type="ORF">DES47_107169</name>
</gene>
<dbReference type="SUPFAM" id="SSF159941">
    <property type="entry name" value="MM3350-like"/>
    <property type="match status" value="1"/>
</dbReference>
<feature type="domain" description="Plasmid pRiA4b Orf3-like" evidence="1">
    <location>
        <begin position="17"/>
        <end position="185"/>
    </location>
</feature>
<dbReference type="InParanoid" id="A0A4R6QJN5"/>
<evidence type="ECO:0000259" key="1">
    <source>
        <dbReference type="Pfam" id="PF07929"/>
    </source>
</evidence>
<dbReference type="RefSeq" id="WP_133703049.1">
    <property type="nucleotide sequence ID" value="NZ_SNXS01000007.1"/>
</dbReference>
<sequence>MGTTSSPTHSPLPASVQAYQLYVEIEDVRPKVWRRFLVPTTIGLGLLHVTILWGTGWQGGHVHEFVFGDDHYGAKEPGLDFPEVIDEESVTLREALGTRKAFVYVYDFGDNWRHKVKVEKLVELDAPISHGVCIGGENACPPEDVGGAPGYEEFLEALADPDHSEHQHLKDWIGGSFNPAAFDVAEANQRLTPEVF</sequence>
<dbReference type="InterPro" id="IPR024047">
    <property type="entry name" value="MM3350-like_sf"/>
</dbReference>
<evidence type="ECO:0000313" key="3">
    <source>
        <dbReference type="Proteomes" id="UP000295361"/>
    </source>
</evidence>
<keyword evidence="3" id="KW-1185">Reference proteome</keyword>
<dbReference type="InterPro" id="IPR012912">
    <property type="entry name" value="Plasmid_pRiA4b_Orf3-like"/>
</dbReference>
<dbReference type="Gene3D" id="3.10.290.30">
    <property type="entry name" value="MM3350-like"/>
    <property type="match status" value="1"/>
</dbReference>
<dbReference type="PANTHER" id="PTHR41878">
    <property type="entry name" value="LEXA REPRESSOR-RELATED"/>
    <property type="match status" value="1"/>
</dbReference>
<dbReference type="PANTHER" id="PTHR41878:SF1">
    <property type="entry name" value="TNPR PROTEIN"/>
    <property type="match status" value="1"/>
</dbReference>
<dbReference type="Proteomes" id="UP000295361">
    <property type="component" value="Unassembled WGS sequence"/>
</dbReference>
<proteinExistence type="predicted"/>
<organism evidence="2 3">
    <name type="scientific">Roseateles toxinivorans</name>
    <dbReference type="NCBI Taxonomy" id="270368"/>
    <lineage>
        <taxon>Bacteria</taxon>
        <taxon>Pseudomonadati</taxon>
        <taxon>Pseudomonadota</taxon>
        <taxon>Betaproteobacteria</taxon>
        <taxon>Burkholderiales</taxon>
        <taxon>Sphaerotilaceae</taxon>
        <taxon>Roseateles</taxon>
    </lineage>
</organism>
<accession>A0A4R6QJN5</accession>
<comment type="caution">
    <text evidence="2">The sequence shown here is derived from an EMBL/GenBank/DDBJ whole genome shotgun (WGS) entry which is preliminary data.</text>
</comment>
<protein>
    <submittedName>
        <fullName evidence="2">PRiA4b ORF-3-like protein</fullName>
    </submittedName>
</protein>
<dbReference type="Pfam" id="PF07929">
    <property type="entry name" value="PRiA4_ORF3"/>
    <property type="match status" value="1"/>
</dbReference>
<reference evidence="2 3" key="1">
    <citation type="submission" date="2019-03" db="EMBL/GenBank/DDBJ databases">
        <title>Genomic Encyclopedia of Type Strains, Phase IV (KMG-IV): sequencing the most valuable type-strain genomes for metagenomic binning, comparative biology and taxonomic classification.</title>
        <authorList>
            <person name="Goeker M."/>
        </authorList>
    </citation>
    <scope>NUCLEOTIDE SEQUENCE [LARGE SCALE GENOMIC DNA]</scope>
    <source>
        <strain evidence="2 3">DSM 16998</strain>
    </source>
</reference>
<name>A0A4R6QJN5_9BURK</name>